<name>A0ABT8SR41_9HYPH</name>
<evidence type="ECO:0000259" key="1">
    <source>
        <dbReference type="Pfam" id="PF22513"/>
    </source>
</evidence>
<evidence type="ECO:0000313" key="2">
    <source>
        <dbReference type="EMBL" id="MDO1580836.1"/>
    </source>
</evidence>
<dbReference type="Pfam" id="PF22513">
    <property type="entry name" value="FitA-like_RHH"/>
    <property type="match status" value="1"/>
</dbReference>
<accession>A0ABT8SR41</accession>
<gene>
    <name evidence="2" type="ORF">Q2T52_01885</name>
</gene>
<proteinExistence type="predicted"/>
<dbReference type="InterPro" id="IPR053853">
    <property type="entry name" value="FitA-like_RHH"/>
</dbReference>
<keyword evidence="3" id="KW-1185">Reference proteome</keyword>
<organism evidence="2 3">
    <name type="scientific">Rhizobium oryzicola</name>
    <dbReference type="NCBI Taxonomy" id="1232668"/>
    <lineage>
        <taxon>Bacteria</taxon>
        <taxon>Pseudomonadati</taxon>
        <taxon>Pseudomonadota</taxon>
        <taxon>Alphaproteobacteria</taxon>
        <taxon>Hyphomicrobiales</taxon>
        <taxon>Rhizobiaceae</taxon>
        <taxon>Rhizobium/Agrobacterium group</taxon>
        <taxon>Rhizobium</taxon>
    </lineage>
</organism>
<dbReference type="RefSeq" id="WP_302074980.1">
    <property type="nucleotide sequence ID" value="NZ_JAUKWQ010000001.1"/>
</dbReference>
<evidence type="ECO:0000313" key="3">
    <source>
        <dbReference type="Proteomes" id="UP001169006"/>
    </source>
</evidence>
<reference evidence="2" key="2">
    <citation type="submission" date="2023-07" db="EMBL/GenBank/DDBJ databases">
        <authorList>
            <person name="Sun H."/>
        </authorList>
    </citation>
    <scope>NUCLEOTIDE SEQUENCE</scope>
    <source>
        <strain evidence="2">05753</strain>
    </source>
</reference>
<dbReference type="SUPFAM" id="SSF47598">
    <property type="entry name" value="Ribbon-helix-helix"/>
    <property type="match status" value="1"/>
</dbReference>
<dbReference type="EMBL" id="JAUKWQ010000001">
    <property type="protein sequence ID" value="MDO1580836.1"/>
    <property type="molecule type" value="Genomic_DNA"/>
</dbReference>
<dbReference type="InterPro" id="IPR010985">
    <property type="entry name" value="Ribbon_hlx_hlx"/>
</dbReference>
<feature type="domain" description="Antitoxin FitA-like ribbon-helix-helix" evidence="1">
    <location>
        <begin position="4"/>
        <end position="40"/>
    </location>
</feature>
<comment type="caution">
    <text evidence="2">The sequence shown here is derived from an EMBL/GenBank/DDBJ whole genome shotgun (WGS) entry which is preliminary data.</text>
</comment>
<reference evidence="2" key="1">
    <citation type="journal article" date="2015" name="Int. J. Syst. Evol. Microbiol.">
        <title>Rhizobium oryzicola sp. nov., potential plant-growth-promoting endophytic bacteria isolated from rice roots.</title>
        <authorList>
            <person name="Zhang X.X."/>
            <person name="Gao J.S."/>
            <person name="Cao Y.H."/>
            <person name="Sheirdil R.A."/>
            <person name="Wang X.C."/>
            <person name="Zhang L."/>
        </authorList>
    </citation>
    <scope>NUCLEOTIDE SEQUENCE</scope>
    <source>
        <strain evidence="2">05753</strain>
    </source>
</reference>
<sequence length="96" mass="10461">MGDLLIKNISDALRQSLAERADQAGTSLSEEAAAILGDALLHPVLKSDASPLSSLEALREIMMPQSEEEAAVYSEIMNEIEAKRKSDFGRPVKDFE</sequence>
<protein>
    <submittedName>
        <fullName evidence="2">Plasmid stabilization protein</fullName>
    </submittedName>
</protein>
<dbReference type="Proteomes" id="UP001169006">
    <property type="component" value="Unassembled WGS sequence"/>
</dbReference>